<reference evidence="2 3" key="1">
    <citation type="submission" date="2021-03" db="EMBL/GenBank/DDBJ databases">
        <title>novel species in genus Cellulomonas.</title>
        <authorList>
            <person name="Zhang G."/>
        </authorList>
    </citation>
    <scope>NUCLEOTIDE SEQUENCE [LARGE SCALE GENOMIC DNA]</scope>
    <source>
        <strain evidence="3">zg-ZUI188</strain>
    </source>
</reference>
<organism evidence="2 3">
    <name type="scientific">Cellulomonas fengjieae</name>
    <dbReference type="NCBI Taxonomy" id="2819978"/>
    <lineage>
        <taxon>Bacteria</taxon>
        <taxon>Bacillati</taxon>
        <taxon>Actinomycetota</taxon>
        <taxon>Actinomycetes</taxon>
        <taxon>Micrococcales</taxon>
        <taxon>Cellulomonadaceae</taxon>
        <taxon>Cellulomonas</taxon>
    </lineage>
</organism>
<dbReference type="Pfam" id="PF04909">
    <property type="entry name" value="Amidohydro_2"/>
    <property type="match status" value="1"/>
</dbReference>
<dbReference type="RefSeq" id="WP_208289396.1">
    <property type="nucleotide sequence ID" value="NZ_CP074404.1"/>
</dbReference>
<dbReference type="Proteomes" id="UP000678317">
    <property type="component" value="Unassembled WGS sequence"/>
</dbReference>
<name>A0ABS3SG47_9CELL</name>
<keyword evidence="3" id="KW-1185">Reference proteome</keyword>
<sequence length="246" mass="26079">MIDSLVVLGENLFGPSLSVSDCLLTSAQLGIEGVVAAPARGRDYVLPAANDRLAADADGMPGVARLARVDPLQGTAALSELRRCLDELHCSGVFLNPDEEVFAVQDAEAVVRVAADAGVPVVVVAGVPHRSEPLQILDLAARVPEARLILTSGGQINIAGLSMVDAWAALTAAPNISVLSNGEYRQDFLERIPRELGAERLLFASFAPYYEQPFEAARIRNIGYSAGDLDAVCHDNARRAFALTFG</sequence>
<dbReference type="InterPro" id="IPR032466">
    <property type="entry name" value="Metal_Hydrolase"/>
</dbReference>
<dbReference type="SUPFAM" id="SSF51556">
    <property type="entry name" value="Metallo-dependent hydrolases"/>
    <property type="match status" value="1"/>
</dbReference>
<gene>
    <name evidence="2" type="ORF">J4035_08775</name>
</gene>
<accession>A0ABS3SG47</accession>
<dbReference type="EMBL" id="JAGFBM010000003">
    <property type="protein sequence ID" value="MBO3084731.1"/>
    <property type="molecule type" value="Genomic_DNA"/>
</dbReference>
<protein>
    <submittedName>
        <fullName evidence="2">Amidohydrolase family protein</fullName>
    </submittedName>
</protein>
<evidence type="ECO:0000313" key="2">
    <source>
        <dbReference type="EMBL" id="MBO3084731.1"/>
    </source>
</evidence>
<dbReference type="InterPro" id="IPR006680">
    <property type="entry name" value="Amidohydro-rel"/>
</dbReference>
<evidence type="ECO:0000259" key="1">
    <source>
        <dbReference type="Pfam" id="PF04909"/>
    </source>
</evidence>
<evidence type="ECO:0000313" key="3">
    <source>
        <dbReference type="Proteomes" id="UP000678317"/>
    </source>
</evidence>
<dbReference type="Gene3D" id="3.20.20.140">
    <property type="entry name" value="Metal-dependent hydrolases"/>
    <property type="match status" value="1"/>
</dbReference>
<proteinExistence type="predicted"/>
<comment type="caution">
    <text evidence="2">The sequence shown here is derived from an EMBL/GenBank/DDBJ whole genome shotgun (WGS) entry which is preliminary data.</text>
</comment>
<feature type="domain" description="Amidohydrolase-related" evidence="1">
    <location>
        <begin position="48"/>
        <end position="242"/>
    </location>
</feature>